<sequence>MTMLDVALTGQSRYGRILMAALQEEQQTWKISSEDEALKIEEKTYPSPTNAQMEVFHRPIKNWDLL</sequence>
<accession>A0AAV3P1X7</accession>
<evidence type="ECO:0000313" key="2">
    <source>
        <dbReference type="Proteomes" id="UP001454036"/>
    </source>
</evidence>
<name>A0AAV3P1X7_LITER</name>
<protein>
    <recommendedName>
        <fullName evidence="3">Transposase</fullName>
    </recommendedName>
</protein>
<dbReference type="AlphaFoldDB" id="A0AAV3P1X7"/>
<reference evidence="1 2" key="1">
    <citation type="submission" date="2024-01" db="EMBL/GenBank/DDBJ databases">
        <title>The complete chloroplast genome sequence of Lithospermum erythrorhizon: insights into the phylogenetic relationship among Boraginaceae species and the maternal lineages of purple gromwells.</title>
        <authorList>
            <person name="Okada T."/>
            <person name="Watanabe K."/>
        </authorList>
    </citation>
    <scope>NUCLEOTIDE SEQUENCE [LARGE SCALE GENOMIC DNA]</scope>
</reference>
<organism evidence="1 2">
    <name type="scientific">Lithospermum erythrorhizon</name>
    <name type="common">Purple gromwell</name>
    <name type="synonym">Lithospermum officinale var. erythrorhizon</name>
    <dbReference type="NCBI Taxonomy" id="34254"/>
    <lineage>
        <taxon>Eukaryota</taxon>
        <taxon>Viridiplantae</taxon>
        <taxon>Streptophyta</taxon>
        <taxon>Embryophyta</taxon>
        <taxon>Tracheophyta</taxon>
        <taxon>Spermatophyta</taxon>
        <taxon>Magnoliopsida</taxon>
        <taxon>eudicotyledons</taxon>
        <taxon>Gunneridae</taxon>
        <taxon>Pentapetalae</taxon>
        <taxon>asterids</taxon>
        <taxon>lamiids</taxon>
        <taxon>Boraginales</taxon>
        <taxon>Boraginaceae</taxon>
        <taxon>Boraginoideae</taxon>
        <taxon>Lithospermeae</taxon>
        <taxon>Lithospermum</taxon>
    </lineage>
</organism>
<evidence type="ECO:0008006" key="3">
    <source>
        <dbReference type="Google" id="ProtNLM"/>
    </source>
</evidence>
<keyword evidence="2" id="KW-1185">Reference proteome</keyword>
<gene>
    <name evidence="1" type="ORF">LIER_05813</name>
</gene>
<proteinExistence type="predicted"/>
<dbReference type="EMBL" id="BAABME010000815">
    <property type="protein sequence ID" value="GAA0145672.1"/>
    <property type="molecule type" value="Genomic_DNA"/>
</dbReference>
<dbReference type="Proteomes" id="UP001454036">
    <property type="component" value="Unassembled WGS sequence"/>
</dbReference>
<evidence type="ECO:0000313" key="1">
    <source>
        <dbReference type="EMBL" id="GAA0145672.1"/>
    </source>
</evidence>
<comment type="caution">
    <text evidence="1">The sequence shown here is derived from an EMBL/GenBank/DDBJ whole genome shotgun (WGS) entry which is preliminary data.</text>
</comment>